<dbReference type="RefSeq" id="WP_053247253.1">
    <property type="nucleotide sequence ID" value="NZ_LGAP01000001.1"/>
</dbReference>
<reference evidence="9" key="1">
    <citation type="submission" date="2015-07" db="EMBL/GenBank/DDBJ databases">
        <title>Whole genome sequence of an Ensifer adhaerens strain isolated from a cave pool in the Wind Cave National Park.</title>
        <authorList>
            <person name="Eng W.W.H."/>
            <person name="Gan H.M."/>
            <person name="Barton H.A."/>
            <person name="Savka M.A."/>
        </authorList>
    </citation>
    <scope>NUCLEOTIDE SEQUENCE [LARGE SCALE GENOMIC DNA]</scope>
    <source>
        <strain evidence="9">SD006</strain>
    </source>
</reference>
<evidence type="ECO:0000256" key="3">
    <source>
        <dbReference type="ARBA" id="ARBA00022475"/>
    </source>
</evidence>
<dbReference type="PANTHER" id="PTHR33884:SF3">
    <property type="entry name" value="UPF0410 PROTEIN YMGE"/>
    <property type="match status" value="1"/>
</dbReference>
<evidence type="ECO:0000256" key="6">
    <source>
        <dbReference type="ARBA" id="ARBA00023136"/>
    </source>
</evidence>
<keyword evidence="5 7" id="KW-1133">Transmembrane helix</keyword>
<feature type="transmembrane region" description="Helical" evidence="7">
    <location>
        <begin position="34"/>
        <end position="54"/>
    </location>
</feature>
<dbReference type="PATRIC" id="fig|106592.7.peg.571"/>
<evidence type="ECO:0000256" key="4">
    <source>
        <dbReference type="ARBA" id="ARBA00022692"/>
    </source>
</evidence>
<sequence length="83" mass="8588">MSLNGVGILAAIIIGGLAGWLAEKFMNSDMGLFMNIALGIIGAVVLNFILAAFGMAFAGWLAYLVIGFIGACLLIAIGRAVKR</sequence>
<feature type="transmembrane region" description="Helical" evidence="7">
    <location>
        <begin position="60"/>
        <end position="81"/>
    </location>
</feature>
<proteinExistence type="inferred from homology"/>
<dbReference type="GO" id="GO:0005886">
    <property type="term" value="C:plasma membrane"/>
    <property type="evidence" value="ECO:0007669"/>
    <property type="project" value="UniProtKB-SubCell"/>
</dbReference>
<evidence type="ECO:0000256" key="7">
    <source>
        <dbReference type="SAM" id="Phobius"/>
    </source>
</evidence>
<dbReference type="InterPro" id="IPR007341">
    <property type="entry name" value="Transgly_assoc"/>
</dbReference>
<comment type="subcellular location">
    <subcellularLocation>
        <location evidence="1">Cell membrane</location>
        <topology evidence="1">Multi-pass membrane protein</topology>
    </subcellularLocation>
</comment>
<evidence type="ECO:0000256" key="1">
    <source>
        <dbReference type="ARBA" id="ARBA00004651"/>
    </source>
</evidence>
<comment type="similarity">
    <text evidence="2">Belongs to the UPF0410 family.</text>
</comment>
<keyword evidence="3" id="KW-1003">Cell membrane</keyword>
<keyword evidence="6 7" id="KW-0472">Membrane</keyword>
<comment type="caution">
    <text evidence="8">The sequence shown here is derived from an EMBL/GenBank/DDBJ whole genome shotgun (WGS) entry which is preliminary data.</text>
</comment>
<dbReference type="Proteomes" id="UP000037425">
    <property type="component" value="Unassembled WGS sequence"/>
</dbReference>
<gene>
    <name evidence="8" type="ORF">AC244_02670</name>
</gene>
<feature type="transmembrane region" description="Helical" evidence="7">
    <location>
        <begin position="6"/>
        <end position="22"/>
    </location>
</feature>
<evidence type="ECO:0000256" key="2">
    <source>
        <dbReference type="ARBA" id="ARBA00011006"/>
    </source>
</evidence>
<dbReference type="AlphaFoldDB" id="A0A0L8C662"/>
<dbReference type="PANTHER" id="PTHR33884">
    <property type="entry name" value="UPF0410 PROTEIN YMGE"/>
    <property type="match status" value="1"/>
</dbReference>
<organism evidence="8 9">
    <name type="scientific">Ensifer adhaerens</name>
    <name type="common">Sinorhizobium morelense</name>
    <dbReference type="NCBI Taxonomy" id="106592"/>
    <lineage>
        <taxon>Bacteria</taxon>
        <taxon>Pseudomonadati</taxon>
        <taxon>Pseudomonadota</taxon>
        <taxon>Alphaproteobacteria</taxon>
        <taxon>Hyphomicrobiales</taxon>
        <taxon>Rhizobiaceae</taxon>
        <taxon>Sinorhizobium/Ensifer group</taxon>
        <taxon>Ensifer</taxon>
    </lineage>
</organism>
<keyword evidence="4 7" id="KW-0812">Transmembrane</keyword>
<evidence type="ECO:0000313" key="8">
    <source>
        <dbReference type="EMBL" id="KOF22447.1"/>
    </source>
</evidence>
<dbReference type="Pfam" id="PF04226">
    <property type="entry name" value="Transgly_assoc"/>
    <property type="match status" value="1"/>
</dbReference>
<name>A0A0L8C662_ENSAD</name>
<accession>A0A0L8C662</accession>
<dbReference type="EMBL" id="LGAP01000001">
    <property type="protein sequence ID" value="KOF22447.1"/>
    <property type="molecule type" value="Genomic_DNA"/>
</dbReference>
<dbReference type="OrthoDB" id="9815411at2"/>
<protein>
    <submittedName>
        <fullName evidence="8">Membrane protein</fullName>
    </submittedName>
</protein>
<evidence type="ECO:0000313" key="9">
    <source>
        <dbReference type="Proteomes" id="UP000037425"/>
    </source>
</evidence>
<evidence type="ECO:0000256" key="5">
    <source>
        <dbReference type="ARBA" id="ARBA00022989"/>
    </source>
</evidence>